<keyword evidence="1" id="KW-1133">Transmembrane helix</keyword>
<feature type="transmembrane region" description="Helical" evidence="1">
    <location>
        <begin position="87"/>
        <end position="104"/>
    </location>
</feature>
<keyword evidence="3" id="KW-1185">Reference proteome</keyword>
<dbReference type="Proteomes" id="UP000320762">
    <property type="component" value="Unassembled WGS sequence"/>
</dbReference>
<comment type="caution">
    <text evidence="2">The sequence shown here is derived from an EMBL/GenBank/DDBJ whole genome shotgun (WGS) entry which is preliminary data.</text>
</comment>
<accession>A0A550C7E9</accession>
<protein>
    <submittedName>
        <fullName evidence="2">Uncharacterized protein</fullName>
    </submittedName>
</protein>
<proteinExistence type="predicted"/>
<dbReference type="AlphaFoldDB" id="A0A550C7E9"/>
<organism evidence="2 3">
    <name type="scientific">Schizophyllum amplum</name>
    <dbReference type="NCBI Taxonomy" id="97359"/>
    <lineage>
        <taxon>Eukaryota</taxon>
        <taxon>Fungi</taxon>
        <taxon>Dikarya</taxon>
        <taxon>Basidiomycota</taxon>
        <taxon>Agaricomycotina</taxon>
        <taxon>Agaricomycetes</taxon>
        <taxon>Agaricomycetidae</taxon>
        <taxon>Agaricales</taxon>
        <taxon>Schizophyllaceae</taxon>
        <taxon>Schizophyllum</taxon>
    </lineage>
</organism>
<gene>
    <name evidence="2" type="ORF">BD626DRAFT_503648</name>
</gene>
<keyword evidence="1" id="KW-0812">Transmembrane</keyword>
<dbReference type="EMBL" id="VDMD01000020">
    <property type="protein sequence ID" value="TRM60723.1"/>
    <property type="molecule type" value="Genomic_DNA"/>
</dbReference>
<reference evidence="2 3" key="1">
    <citation type="journal article" date="2019" name="New Phytol.">
        <title>Comparative genomics reveals unique wood-decay strategies and fruiting body development in the Schizophyllaceae.</title>
        <authorList>
            <person name="Almasi E."/>
            <person name="Sahu N."/>
            <person name="Krizsan K."/>
            <person name="Balint B."/>
            <person name="Kovacs G.M."/>
            <person name="Kiss B."/>
            <person name="Cseklye J."/>
            <person name="Drula E."/>
            <person name="Henrissat B."/>
            <person name="Nagy I."/>
            <person name="Chovatia M."/>
            <person name="Adam C."/>
            <person name="LaButti K."/>
            <person name="Lipzen A."/>
            <person name="Riley R."/>
            <person name="Grigoriev I.V."/>
            <person name="Nagy L.G."/>
        </authorList>
    </citation>
    <scope>NUCLEOTIDE SEQUENCE [LARGE SCALE GENOMIC DNA]</scope>
    <source>
        <strain evidence="2 3">NL-1724</strain>
    </source>
</reference>
<keyword evidence="1" id="KW-0472">Membrane</keyword>
<dbReference type="OrthoDB" id="2935873at2759"/>
<name>A0A550C7E9_9AGAR</name>
<sequence length="276" mass="30399">MSSTLSAYARLALRPATRHVVQPAARLSTSASVKALRSLSPKPLQRPSCRTTLLPTRSALPLTQLRHASSSSAYEQKGWRKLIRNPIFWSVLSLVVVGVGYELGARGMDKLAGQIQPLLEQAAKYDEFETLDLNDDRLLIYQTVCFLATLTRLADAKAYRTDDVGVIQWGPTEKVVLGEEVANGGRIVIPFKGDDVALSAHTRAILREFCDKAHTIIAARNDLPQTTLVDETFSLPHIFMKQIHPIMSDVEKLRPKLFYPDAPAGVTTAAVEAKLV</sequence>
<evidence type="ECO:0000256" key="1">
    <source>
        <dbReference type="SAM" id="Phobius"/>
    </source>
</evidence>
<evidence type="ECO:0000313" key="2">
    <source>
        <dbReference type="EMBL" id="TRM60723.1"/>
    </source>
</evidence>
<evidence type="ECO:0000313" key="3">
    <source>
        <dbReference type="Proteomes" id="UP000320762"/>
    </source>
</evidence>